<evidence type="ECO:0000256" key="5">
    <source>
        <dbReference type="SAM" id="Coils"/>
    </source>
</evidence>
<dbReference type="PANTHER" id="PTHR10131:SF159">
    <property type="entry name" value="RING-TYPE DOMAIN-CONTAINING PROTEIN"/>
    <property type="match status" value="1"/>
</dbReference>
<dbReference type="SUPFAM" id="SSF57850">
    <property type="entry name" value="RING/U-box"/>
    <property type="match status" value="1"/>
</dbReference>
<dbReference type="SMART" id="SM00184">
    <property type="entry name" value="RING"/>
    <property type="match status" value="1"/>
</dbReference>
<sequence length="286" mass="33186">MTNFQSLNYEYLNENQIDEELKCIICKQPLQSPVSLLVCNHTFCKGCIEVWLRQQQTCPTCRQPTVNSCPRMGIGRWQSPLQCSFVPINTRIVLNQLDRLLVRCLICQESNIQRCHFENHEEVCIKRTVPCPSADIKCTWSGPRDRLSSHMKECPFQQVRPIIEELQGNLNSAQTTQAELKKSVERLEGQVAFLLAFVNQGNPMGTKCDKSVNNCQLANENGFRSNKYYQCKICDQQIHPCRIALHTCSSNECICQQCVQNQYSYHEEENDDEHFFYNDDTEEQWN</sequence>
<evidence type="ECO:0000256" key="1">
    <source>
        <dbReference type="ARBA" id="ARBA00022723"/>
    </source>
</evidence>
<evidence type="ECO:0000256" key="3">
    <source>
        <dbReference type="ARBA" id="ARBA00022833"/>
    </source>
</evidence>
<dbReference type="GO" id="GO:0008270">
    <property type="term" value="F:zinc ion binding"/>
    <property type="evidence" value="ECO:0007669"/>
    <property type="project" value="UniProtKB-KW"/>
</dbReference>
<dbReference type="PROSITE" id="PS00518">
    <property type="entry name" value="ZF_RING_1"/>
    <property type="match status" value="1"/>
</dbReference>
<dbReference type="OrthoDB" id="654191at2759"/>
<dbReference type="InterPro" id="IPR013083">
    <property type="entry name" value="Znf_RING/FYVE/PHD"/>
</dbReference>
<evidence type="ECO:0000256" key="2">
    <source>
        <dbReference type="ARBA" id="ARBA00022771"/>
    </source>
</evidence>
<organism evidence="7 9">
    <name type="scientific">Adineta ricciae</name>
    <name type="common">Rotifer</name>
    <dbReference type="NCBI Taxonomy" id="249248"/>
    <lineage>
        <taxon>Eukaryota</taxon>
        <taxon>Metazoa</taxon>
        <taxon>Spiralia</taxon>
        <taxon>Gnathifera</taxon>
        <taxon>Rotifera</taxon>
        <taxon>Eurotatoria</taxon>
        <taxon>Bdelloidea</taxon>
        <taxon>Adinetida</taxon>
        <taxon>Adinetidae</taxon>
        <taxon>Adineta</taxon>
    </lineage>
</organism>
<dbReference type="Pfam" id="PF13639">
    <property type="entry name" value="zf-RING_2"/>
    <property type="match status" value="1"/>
</dbReference>
<dbReference type="PROSITE" id="PS50089">
    <property type="entry name" value="ZF_RING_2"/>
    <property type="match status" value="1"/>
</dbReference>
<feature type="domain" description="RING-type" evidence="6">
    <location>
        <begin position="23"/>
        <end position="62"/>
    </location>
</feature>
<keyword evidence="1" id="KW-0479">Metal-binding</keyword>
<dbReference type="AlphaFoldDB" id="A0A813RLG2"/>
<accession>A0A813RLG2</accession>
<comment type="caution">
    <text evidence="7">The sequence shown here is derived from an EMBL/GenBank/DDBJ whole genome shotgun (WGS) entry which is preliminary data.</text>
</comment>
<evidence type="ECO:0000313" key="9">
    <source>
        <dbReference type="Proteomes" id="UP000663828"/>
    </source>
</evidence>
<keyword evidence="3" id="KW-0862">Zinc</keyword>
<dbReference type="EMBL" id="CAJNOR010000076">
    <property type="protein sequence ID" value="CAF0786361.1"/>
    <property type="molecule type" value="Genomic_DNA"/>
</dbReference>
<name>A0A813RLG2_ADIRI</name>
<feature type="coiled-coil region" evidence="5">
    <location>
        <begin position="163"/>
        <end position="190"/>
    </location>
</feature>
<gene>
    <name evidence="8" type="ORF">EDS130_LOCUS40944</name>
    <name evidence="7" type="ORF">XAT740_LOCUS2248</name>
</gene>
<keyword evidence="5" id="KW-0175">Coiled coil</keyword>
<dbReference type="Proteomes" id="UP000663828">
    <property type="component" value="Unassembled WGS sequence"/>
</dbReference>
<dbReference type="InterPro" id="IPR001841">
    <property type="entry name" value="Znf_RING"/>
</dbReference>
<proteinExistence type="predicted"/>
<keyword evidence="2 4" id="KW-0863">Zinc-finger</keyword>
<dbReference type="Gene3D" id="3.30.40.10">
    <property type="entry name" value="Zinc/RING finger domain, C3HC4 (zinc finger)"/>
    <property type="match status" value="2"/>
</dbReference>
<dbReference type="SUPFAM" id="SSF49599">
    <property type="entry name" value="TRAF domain-like"/>
    <property type="match status" value="1"/>
</dbReference>
<evidence type="ECO:0000313" key="7">
    <source>
        <dbReference type="EMBL" id="CAF0786361.1"/>
    </source>
</evidence>
<evidence type="ECO:0000256" key="4">
    <source>
        <dbReference type="PROSITE-ProRule" id="PRU00175"/>
    </source>
</evidence>
<dbReference type="InterPro" id="IPR017907">
    <property type="entry name" value="Znf_RING_CS"/>
</dbReference>
<reference evidence="7" key="1">
    <citation type="submission" date="2021-02" db="EMBL/GenBank/DDBJ databases">
        <authorList>
            <person name="Nowell W R."/>
        </authorList>
    </citation>
    <scope>NUCLEOTIDE SEQUENCE</scope>
</reference>
<keyword evidence="9" id="KW-1185">Reference proteome</keyword>
<dbReference type="Proteomes" id="UP000663852">
    <property type="component" value="Unassembled WGS sequence"/>
</dbReference>
<evidence type="ECO:0000259" key="6">
    <source>
        <dbReference type="PROSITE" id="PS50089"/>
    </source>
</evidence>
<evidence type="ECO:0000313" key="8">
    <source>
        <dbReference type="EMBL" id="CAF1473449.1"/>
    </source>
</evidence>
<protein>
    <recommendedName>
        <fullName evidence="6">RING-type domain-containing protein</fullName>
    </recommendedName>
</protein>
<dbReference type="EMBL" id="CAJNOJ010000515">
    <property type="protein sequence ID" value="CAF1473449.1"/>
    <property type="molecule type" value="Genomic_DNA"/>
</dbReference>
<dbReference type="PANTHER" id="PTHR10131">
    <property type="entry name" value="TNF RECEPTOR ASSOCIATED FACTOR"/>
    <property type="match status" value="1"/>
</dbReference>